<dbReference type="AlphaFoldDB" id="H9UFI5"/>
<evidence type="ECO:0000256" key="1">
    <source>
        <dbReference type="SAM" id="MobiDB-lite"/>
    </source>
</evidence>
<evidence type="ECO:0000313" key="4">
    <source>
        <dbReference type="Proteomes" id="UP000007383"/>
    </source>
</evidence>
<feature type="signal peptide" evidence="2">
    <location>
        <begin position="1"/>
        <end position="28"/>
    </location>
</feature>
<dbReference type="Proteomes" id="UP000007383">
    <property type="component" value="Chromosome"/>
</dbReference>
<feature type="compositionally biased region" description="Polar residues" evidence="1">
    <location>
        <begin position="194"/>
        <end position="208"/>
    </location>
</feature>
<dbReference type="RefSeq" id="WP_014454276.1">
    <property type="nucleotide sequence ID" value="NC_017098.1"/>
</dbReference>
<keyword evidence="2" id="KW-0732">Signal</keyword>
<dbReference type="HOGENOM" id="CLU_711535_0_0_12"/>
<dbReference type="PATRIC" id="fig|889378.3.peg.172"/>
<dbReference type="STRING" id="889378.Spiaf_0169"/>
<feature type="chain" id="PRO_5003623564" evidence="2">
    <location>
        <begin position="29"/>
        <end position="413"/>
    </location>
</feature>
<sequence>MVVPRTCRAWLVCTILLIASIASPLGAAAETRVQTEIESIAAAWWTGSELAVMGTARGTVDFRSAPHQMVQSRLQLRLTLLDIAGAPLTIPEVPRAYVRFRFPVTDDYTVRFTTGRDRLSWGIGSLFNAGDLLFGSDGRSTADMIATDEVRDETAWLLAGYFPAGDLGYLETVLLPGLPGFDLAGLAENMPPVTGNQDSTPADDSSTGPPLPGNLGDGTTISDIRGGLRLHLTAGSLSIEPAYLYDGRSNHNRFALSLQGTALDADLYAAAGLDIPVNSPPPASELLRDFSRMSLGIFRSYTAGYDHTITSRLEALLLPGGSWEKQPYPHADYGLLLYPELTWAPGRTVTTLARAVVSPLDLSADFTVGASWNLFQGFTLLGYASLQAGAEDALYHPDRPQGMAAGAGVRYRF</sequence>
<feature type="region of interest" description="Disordered" evidence="1">
    <location>
        <begin position="189"/>
        <end position="218"/>
    </location>
</feature>
<name>H9UFI5_SPIAZ</name>
<evidence type="ECO:0000256" key="2">
    <source>
        <dbReference type="SAM" id="SignalP"/>
    </source>
</evidence>
<organism evidence="3 4">
    <name type="scientific">Spirochaeta africana (strain ATCC 700263 / DSM 8902 / Z-7692)</name>
    <dbReference type="NCBI Taxonomy" id="889378"/>
    <lineage>
        <taxon>Bacteria</taxon>
        <taxon>Pseudomonadati</taxon>
        <taxon>Spirochaetota</taxon>
        <taxon>Spirochaetia</taxon>
        <taxon>Spirochaetales</taxon>
        <taxon>Spirochaetaceae</taxon>
        <taxon>Spirochaeta</taxon>
    </lineage>
</organism>
<evidence type="ECO:0000313" key="3">
    <source>
        <dbReference type="EMBL" id="AFG36278.1"/>
    </source>
</evidence>
<accession>H9UFI5</accession>
<reference evidence="4" key="1">
    <citation type="journal article" date="2013" name="Stand. Genomic Sci.">
        <title>Complete genome sequence of the halophilic bacterium Spirochaeta africana type strain (Z-7692(T)) from the alkaline Lake Magadi in the East African Rift.</title>
        <authorList>
            <person name="Liolos K."/>
            <person name="Abt B."/>
            <person name="Scheuner C."/>
            <person name="Teshima H."/>
            <person name="Held B."/>
            <person name="Lapidus A."/>
            <person name="Nolan M."/>
            <person name="Lucas S."/>
            <person name="Deshpande S."/>
            <person name="Cheng J.F."/>
            <person name="Tapia R."/>
            <person name="Goodwin L.A."/>
            <person name="Pitluck S."/>
            <person name="Pagani I."/>
            <person name="Ivanova N."/>
            <person name="Mavromatis K."/>
            <person name="Mikhailova N."/>
            <person name="Huntemann M."/>
            <person name="Pati A."/>
            <person name="Chen A."/>
            <person name="Palaniappan K."/>
            <person name="Land M."/>
            <person name="Rohde M."/>
            <person name="Tindall B.J."/>
            <person name="Detter J.C."/>
            <person name="Goker M."/>
            <person name="Bristow J."/>
            <person name="Eisen J.A."/>
            <person name="Markowitz V."/>
            <person name="Hugenholtz P."/>
            <person name="Woyke T."/>
            <person name="Klenk H.P."/>
            <person name="Kyrpides N.C."/>
        </authorList>
    </citation>
    <scope>NUCLEOTIDE SEQUENCE</scope>
    <source>
        <strain evidence="4">ATCC 700263 / DSM 8902 / Z-7692</strain>
    </source>
</reference>
<proteinExistence type="predicted"/>
<gene>
    <name evidence="3" type="ordered locus">Spiaf_0169</name>
</gene>
<keyword evidence="4" id="KW-1185">Reference proteome</keyword>
<dbReference type="OrthoDB" id="370856at2"/>
<dbReference type="EMBL" id="CP003282">
    <property type="protein sequence ID" value="AFG36278.1"/>
    <property type="molecule type" value="Genomic_DNA"/>
</dbReference>
<protein>
    <submittedName>
        <fullName evidence="3">Uncharacterized protein</fullName>
    </submittedName>
</protein>
<dbReference type="KEGG" id="sfc:Spiaf_0169"/>